<gene>
    <name evidence="1" type="ORF">MAM1_0074c04280</name>
</gene>
<organism evidence="1">
    <name type="scientific">Mucor ambiguus</name>
    <dbReference type="NCBI Taxonomy" id="91626"/>
    <lineage>
        <taxon>Eukaryota</taxon>
        <taxon>Fungi</taxon>
        <taxon>Fungi incertae sedis</taxon>
        <taxon>Mucoromycota</taxon>
        <taxon>Mucoromycotina</taxon>
        <taxon>Mucoromycetes</taxon>
        <taxon>Mucorales</taxon>
        <taxon>Mucorineae</taxon>
        <taxon>Mucoraceae</taxon>
        <taxon>Mucor</taxon>
    </lineage>
</organism>
<protein>
    <submittedName>
        <fullName evidence="1">Uncharacterized protein</fullName>
    </submittedName>
</protein>
<dbReference type="Proteomes" id="UP000053815">
    <property type="component" value="Unassembled WGS sequence"/>
</dbReference>
<evidence type="ECO:0000313" key="1">
    <source>
        <dbReference type="EMBL" id="GAN04815.1"/>
    </source>
</evidence>
<keyword evidence="2" id="KW-1185">Reference proteome</keyword>
<evidence type="ECO:0000313" key="2">
    <source>
        <dbReference type="Proteomes" id="UP000053815"/>
    </source>
</evidence>
<sequence>MLNLSPDKYASIMLDIDQQPNNLSDTKTRIILKLNDDYISRKTSTCLRYLAAGVLPQPSPSFDKVNSKDYIRQRHRDDDNDNDTQLDHEKVVLETATMEAIKNCKSKSNTSVIKIARAD</sequence>
<name>A0A0C9LUD1_9FUNG</name>
<accession>A0A0C9LUD1</accession>
<reference evidence="1" key="1">
    <citation type="submission" date="2014-09" db="EMBL/GenBank/DDBJ databases">
        <title>Draft genome sequence of an oleaginous Mucoromycotina fungus Mucor ambiguus NBRC6742.</title>
        <authorList>
            <person name="Takeda I."/>
            <person name="Yamane N."/>
            <person name="Morita T."/>
            <person name="Tamano K."/>
            <person name="Machida M."/>
            <person name="Baker S."/>
            <person name="Koike H."/>
        </authorList>
    </citation>
    <scope>NUCLEOTIDE SEQUENCE</scope>
    <source>
        <strain evidence="1">NBRC 6742</strain>
    </source>
</reference>
<proteinExistence type="predicted"/>
<dbReference type="AlphaFoldDB" id="A0A0C9LUD1"/>
<dbReference type="EMBL" id="DF836363">
    <property type="protein sequence ID" value="GAN04815.1"/>
    <property type="molecule type" value="Genomic_DNA"/>
</dbReference>